<dbReference type="RefSeq" id="WP_143020488.1">
    <property type="nucleotide sequence ID" value="NZ_FNCN01000047.1"/>
</dbReference>
<dbReference type="NCBIfam" id="NF033521">
    <property type="entry name" value="lasso_leader_L3"/>
    <property type="match status" value="1"/>
</dbReference>
<proteinExistence type="predicted"/>
<dbReference type="Proteomes" id="UP000198923">
    <property type="component" value="Unassembled WGS sequence"/>
</dbReference>
<sequence length="43" mass="4659">MSDYTAPALTRIGSFETVTKSLGSARERDILGFRALIVIHPPA</sequence>
<dbReference type="AlphaFoldDB" id="A0A1G8K309"/>
<organism evidence="1 2">
    <name type="scientific">Sinosporangium album</name>
    <dbReference type="NCBI Taxonomy" id="504805"/>
    <lineage>
        <taxon>Bacteria</taxon>
        <taxon>Bacillati</taxon>
        <taxon>Actinomycetota</taxon>
        <taxon>Actinomycetes</taxon>
        <taxon>Streptosporangiales</taxon>
        <taxon>Streptosporangiaceae</taxon>
        <taxon>Sinosporangium</taxon>
    </lineage>
</organism>
<evidence type="ECO:0000313" key="2">
    <source>
        <dbReference type="Proteomes" id="UP000198923"/>
    </source>
</evidence>
<protein>
    <submittedName>
        <fullName evidence="1">Uncharacterized protein</fullName>
    </submittedName>
</protein>
<evidence type="ECO:0000313" key="1">
    <source>
        <dbReference type="EMBL" id="SDI37821.1"/>
    </source>
</evidence>
<dbReference type="STRING" id="504805.SAMN05421505_1479"/>
<reference evidence="1 2" key="1">
    <citation type="submission" date="2016-10" db="EMBL/GenBank/DDBJ databases">
        <authorList>
            <person name="de Groot N.N."/>
        </authorList>
    </citation>
    <scope>NUCLEOTIDE SEQUENCE [LARGE SCALE GENOMIC DNA]</scope>
    <source>
        <strain evidence="1 2">CPCC 201354</strain>
    </source>
</reference>
<name>A0A1G8K309_9ACTN</name>
<accession>A0A1G8K309</accession>
<gene>
    <name evidence="1" type="ORF">SAMN05421505_1479</name>
</gene>
<dbReference type="OrthoDB" id="5195428at2"/>
<dbReference type="EMBL" id="FNCN01000047">
    <property type="protein sequence ID" value="SDI37821.1"/>
    <property type="molecule type" value="Genomic_DNA"/>
</dbReference>
<keyword evidence="2" id="KW-1185">Reference proteome</keyword>